<evidence type="ECO:0000313" key="2">
    <source>
        <dbReference type="EMBL" id="EKX39108.1"/>
    </source>
</evidence>
<evidence type="ECO:0000313" key="4">
    <source>
        <dbReference type="Proteomes" id="UP000011087"/>
    </source>
</evidence>
<protein>
    <submittedName>
        <fullName evidence="2 3">Uncharacterized protein</fullName>
    </submittedName>
</protein>
<evidence type="ECO:0000313" key="3">
    <source>
        <dbReference type="EnsemblProtists" id="EKX39108"/>
    </source>
</evidence>
<name>L1IS92_GUITC</name>
<dbReference type="HOGENOM" id="CLU_1231883_0_0_1"/>
<accession>L1IS92</accession>
<proteinExistence type="predicted"/>
<gene>
    <name evidence="2" type="ORF">GUITHDRAFT_114769</name>
</gene>
<dbReference type="GeneID" id="17295905"/>
<dbReference type="PaxDb" id="55529-EKX39108"/>
<dbReference type="AlphaFoldDB" id="L1IS92"/>
<keyword evidence="4" id="KW-1185">Reference proteome</keyword>
<reference evidence="4" key="2">
    <citation type="submission" date="2012-11" db="EMBL/GenBank/DDBJ databases">
        <authorList>
            <person name="Kuo A."/>
            <person name="Curtis B.A."/>
            <person name="Tanifuji G."/>
            <person name="Burki F."/>
            <person name="Gruber A."/>
            <person name="Irimia M."/>
            <person name="Maruyama S."/>
            <person name="Arias M.C."/>
            <person name="Ball S.G."/>
            <person name="Gile G.H."/>
            <person name="Hirakawa Y."/>
            <person name="Hopkins J.F."/>
            <person name="Rensing S.A."/>
            <person name="Schmutz J."/>
            <person name="Symeonidi A."/>
            <person name="Elias M."/>
            <person name="Eveleigh R.J."/>
            <person name="Herman E.K."/>
            <person name="Klute M.J."/>
            <person name="Nakayama T."/>
            <person name="Obornik M."/>
            <person name="Reyes-Prieto A."/>
            <person name="Armbrust E.V."/>
            <person name="Aves S.J."/>
            <person name="Beiko R.G."/>
            <person name="Coutinho P."/>
            <person name="Dacks J.B."/>
            <person name="Durnford D.G."/>
            <person name="Fast N.M."/>
            <person name="Green B.R."/>
            <person name="Grisdale C."/>
            <person name="Hempe F."/>
            <person name="Henrissat B."/>
            <person name="Hoppner M.P."/>
            <person name="Ishida K.-I."/>
            <person name="Kim E."/>
            <person name="Koreny L."/>
            <person name="Kroth P.G."/>
            <person name="Liu Y."/>
            <person name="Malik S.-B."/>
            <person name="Maier U.G."/>
            <person name="McRose D."/>
            <person name="Mock T."/>
            <person name="Neilson J.A."/>
            <person name="Onodera N.T."/>
            <person name="Poole A.M."/>
            <person name="Pritham E.J."/>
            <person name="Richards T.A."/>
            <person name="Rocap G."/>
            <person name="Roy S.W."/>
            <person name="Sarai C."/>
            <person name="Schaack S."/>
            <person name="Shirato S."/>
            <person name="Slamovits C.H."/>
            <person name="Spencer D.F."/>
            <person name="Suzuki S."/>
            <person name="Worden A.Z."/>
            <person name="Zauner S."/>
            <person name="Barry K."/>
            <person name="Bell C."/>
            <person name="Bharti A.K."/>
            <person name="Crow J.A."/>
            <person name="Grimwood J."/>
            <person name="Kramer R."/>
            <person name="Lindquist E."/>
            <person name="Lucas S."/>
            <person name="Salamov A."/>
            <person name="McFadden G.I."/>
            <person name="Lane C.E."/>
            <person name="Keeling P.J."/>
            <person name="Gray M.W."/>
            <person name="Grigoriev I.V."/>
            <person name="Archibald J.M."/>
        </authorList>
    </citation>
    <scope>NUCLEOTIDE SEQUENCE</scope>
    <source>
        <strain evidence="4">CCMP2712</strain>
    </source>
</reference>
<dbReference type="Proteomes" id="UP000011087">
    <property type="component" value="Unassembled WGS sequence"/>
</dbReference>
<organism evidence="2">
    <name type="scientific">Guillardia theta (strain CCMP2712)</name>
    <name type="common">Cryptophyte</name>
    <dbReference type="NCBI Taxonomy" id="905079"/>
    <lineage>
        <taxon>Eukaryota</taxon>
        <taxon>Cryptophyceae</taxon>
        <taxon>Pyrenomonadales</taxon>
        <taxon>Geminigeraceae</taxon>
        <taxon>Guillardia</taxon>
    </lineage>
</organism>
<evidence type="ECO:0000256" key="1">
    <source>
        <dbReference type="SAM" id="MobiDB-lite"/>
    </source>
</evidence>
<dbReference type="EnsemblProtists" id="EKX39108">
    <property type="protein sequence ID" value="EKX39108"/>
    <property type="gene ID" value="GUITHDRAFT_114769"/>
</dbReference>
<dbReference type="KEGG" id="gtt:GUITHDRAFT_114769"/>
<reference evidence="2 4" key="1">
    <citation type="journal article" date="2012" name="Nature">
        <title>Algal genomes reveal evolutionary mosaicism and the fate of nucleomorphs.</title>
        <authorList>
            <consortium name="DOE Joint Genome Institute"/>
            <person name="Curtis B.A."/>
            <person name="Tanifuji G."/>
            <person name="Burki F."/>
            <person name="Gruber A."/>
            <person name="Irimia M."/>
            <person name="Maruyama S."/>
            <person name="Arias M.C."/>
            <person name="Ball S.G."/>
            <person name="Gile G.H."/>
            <person name="Hirakawa Y."/>
            <person name="Hopkins J.F."/>
            <person name="Kuo A."/>
            <person name="Rensing S.A."/>
            <person name="Schmutz J."/>
            <person name="Symeonidi A."/>
            <person name="Elias M."/>
            <person name="Eveleigh R.J."/>
            <person name="Herman E.K."/>
            <person name="Klute M.J."/>
            <person name="Nakayama T."/>
            <person name="Obornik M."/>
            <person name="Reyes-Prieto A."/>
            <person name="Armbrust E.V."/>
            <person name="Aves S.J."/>
            <person name="Beiko R.G."/>
            <person name="Coutinho P."/>
            <person name="Dacks J.B."/>
            <person name="Durnford D.G."/>
            <person name="Fast N.M."/>
            <person name="Green B.R."/>
            <person name="Grisdale C.J."/>
            <person name="Hempel F."/>
            <person name="Henrissat B."/>
            <person name="Hoppner M.P."/>
            <person name="Ishida K."/>
            <person name="Kim E."/>
            <person name="Koreny L."/>
            <person name="Kroth P.G."/>
            <person name="Liu Y."/>
            <person name="Malik S.B."/>
            <person name="Maier U.G."/>
            <person name="McRose D."/>
            <person name="Mock T."/>
            <person name="Neilson J.A."/>
            <person name="Onodera N.T."/>
            <person name="Poole A.M."/>
            <person name="Pritham E.J."/>
            <person name="Richards T.A."/>
            <person name="Rocap G."/>
            <person name="Roy S.W."/>
            <person name="Sarai C."/>
            <person name="Schaack S."/>
            <person name="Shirato S."/>
            <person name="Slamovits C.H."/>
            <person name="Spencer D.F."/>
            <person name="Suzuki S."/>
            <person name="Worden A.Z."/>
            <person name="Zauner S."/>
            <person name="Barry K."/>
            <person name="Bell C."/>
            <person name="Bharti A.K."/>
            <person name="Crow J.A."/>
            <person name="Grimwood J."/>
            <person name="Kramer R."/>
            <person name="Lindquist E."/>
            <person name="Lucas S."/>
            <person name="Salamov A."/>
            <person name="McFadden G.I."/>
            <person name="Lane C.E."/>
            <person name="Keeling P.J."/>
            <person name="Gray M.W."/>
            <person name="Grigoriev I.V."/>
            <person name="Archibald J.M."/>
        </authorList>
    </citation>
    <scope>NUCLEOTIDE SEQUENCE</scope>
    <source>
        <strain evidence="2 4">CCMP2712</strain>
    </source>
</reference>
<reference evidence="3" key="3">
    <citation type="submission" date="2016-03" db="UniProtKB">
        <authorList>
            <consortium name="EnsemblProtists"/>
        </authorList>
    </citation>
    <scope>IDENTIFICATION</scope>
</reference>
<dbReference type="EMBL" id="JH993042">
    <property type="protein sequence ID" value="EKX39108.1"/>
    <property type="molecule type" value="Genomic_DNA"/>
</dbReference>
<feature type="region of interest" description="Disordered" evidence="1">
    <location>
        <begin position="29"/>
        <end position="69"/>
    </location>
</feature>
<sequence>MCGGDLGIRHMRPRGASFSIHKVSEWLGQDQLSSPDMEEAHRHQRHRRTQKRERRKEKASHNSCSSFTPGDAKLEDVKLSLADEEREVNLTALFALVGNLIANHVNDKVDHKHEVQDVASSQCDAGGMKLRPWEREVEYASSRARDISRQLQLERTQVELQLRFTAVVAVTEPESDVPRRSTVLRFLFPEDFLYLTTHIICKQRINRSTPRPLLPSSAPLSTRSN</sequence>
<feature type="compositionally biased region" description="Basic residues" evidence="1">
    <location>
        <begin position="42"/>
        <end position="58"/>
    </location>
</feature>
<dbReference type="RefSeq" id="XP_005826088.1">
    <property type="nucleotide sequence ID" value="XM_005826031.1"/>
</dbReference>